<keyword evidence="1" id="KW-0175">Coiled coil</keyword>
<keyword evidence="3" id="KW-1185">Reference proteome</keyword>
<dbReference type="Proteomes" id="UP001634393">
    <property type="component" value="Unassembled WGS sequence"/>
</dbReference>
<sequence>MGGALAEARAAWQRTAANRCCLVQEDAKRAPKLACCSSMPPTAAKPIQDVPSTTNRTPSYSPNSKWWLHLQPNYGYQKGLIDDQFNSPQANMELDSCLSAQTTYNPSRNFDKKDINDHYKDEELGEIRDFGCQVSKNLYFDSKSSEKNAPWWRTADTQELAYLVAQRSHELIENCDLPMPQNARAKKDPNVNICHFGHHEITKTPVDPKLGSGNHLCFSTHAYTPDSLILESACISVKGQLMSGPDKQWRDSRAHERIPVINTFENDTSKAKLLEALRHSQTRAREAEKAAKQAYSEKEHVVKLVFRQASQLFAYKQWLRLLQLENIVKRCSYNCTLDTSKN</sequence>
<reference evidence="2 3" key="1">
    <citation type="submission" date="2024-12" db="EMBL/GenBank/DDBJ databases">
        <title>The unique morphological basis and parallel evolutionary history of personate flowers in Penstemon.</title>
        <authorList>
            <person name="Depatie T.H."/>
            <person name="Wessinger C.A."/>
        </authorList>
    </citation>
    <scope>NUCLEOTIDE SEQUENCE [LARGE SCALE GENOMIC DNA]</scope>
    <source>
        <strain evidence="2">WTNN_2</strain>
        <tissue evidence="2">Leaf</tissue>
    </source>
</reference>
<dbReference type="PANTHER" id="PTHR33868">
    <property type="entry name" value="EXPRESSED PROTEIN"/>
    <property type="match status" value="1"/>
</dbReference>
<dbReference type="EMBL" id="JBJXBP010000008">
    <property type="protein sequence ID" value="KAL3815142.1"/>
    <property type="molecule type" value="Genomic_DNA"/>
</dbReference>
<name>A0ABD3RQB5_9LAMI</name>
<feature type="coiled-coil region" evidence="1">
    <location>
        <begin position="270"/>
        <end position="297"/>
    </location>
</feature>
<organism evidence="2 3">
    <name type="scientific">Penstemon smallii</name>
    <dbReference type="NCBI Taxonomy" id="265156"/>
    <lineage>
        <taxon>Eukaryota</taxon>
        <taxon>Viridiplantae</taxon>
        <taxon>Streptophyta</taxon>
        <taxon>Embryophyta</taxon>
        <taxon>Tracheophyta</taxon>
        <taxon>Spermatophyta</taxon>
        <taxon>Magnoliopsida</taxon>
        <taxon>eudicotyledons</taxon>
        <taxon>Gunneridae</taxon>
        <taxon>Pentapetalae</taxon>
        <taxon>asterids</taxon>
        <taxon>lamiids</taxon>
        <taxon>Lamiales</taxon>
        <taxon>Plantaginaceae</taxon>
        <taxon>Cheloneae</taxon>
        <taxon>Penstemon</taxon>
    </lineage>
</organism>
<accession>A0ABD3RQB5</accession>
<proteinExistence type="predicted"/>
<dbReference type="PANTHER" id="PTHR33868:SF2">
    <property type="entry name" value="EXPRESSED PROTEIN"/>
    <property type="match status" value="1"/>
</dbReference>
<protein>
    <submittedName>
        <fullName evidence="2">Uncharacterized protein</fullName>
    </submittedName>
</protein>
<dbReference type="AlphaFoldDB" id="A0ABD3RQB5"/>
<evidence type="ECO:0000313" key="3">
    <source>
        <dbReference type="Proteomes" id="UP001634393"/>
    </source>
</evidence>
<evidence type="ECO:0000256" key="1">
    <source>
        <dbReference type="SAM" id="Coils"/>
    </source>
</evidence>
<gene>
    <name evidence="2" type="ORF">ACJIZ3_016410</name>
</gene>
<evidence type="ECO:0000313" key="2">
    <source>
        <dbReference type="EMBL" id="KAL3815142.1"/>
    </source>
</evidence>
<comment type="caution">
    <text evidence="2">The sequence shown here is derived from an EMBL/GenBank/DDBJ whole genome shotgun (WGS) entry which is preliminary data.</text>
</comment>